<reference evidence="1 2" key="1">
    <citation type="submission" date="2013-05" db="EMBL/GenBank/DDBJ databases">
        <title>The Genome Sequence of Actinomyces europaeus ACS-120-V-COL10B.</title>
        <authorList>
            <consortium name="The Broad Institute Genomics Platform"/>
            <person name="Earl A."/>
            <person name="Ward D."/>
            <person name="Feldgarden M."/>
            <person name="Gevers D."/>
            <person name="Saerens B."/>
            <person name="Vaneechoutte M."/>
            <person name="Walker B."/>
            <person name="Young S."/>
            <person name="Zeng Q."/>
            <person name="Gargeya S."/>
            <person name="Fitzgerald M."/>
            <person name="Haas B."/>
            <person name="Abouelleil A."/>
            <person name="Allen A.W."/>
            <person name="Alvarado L."/>
            <person name="Arachchi H.M."/>
            <person name="Berlin A.M."/>
            <person name="Chapman S.B."/>
            <person name="Gainer-Dewar J."/>
            <person name="Goldberg J."/>
            <person name="Griggs A."/>
            <person name="Gujja S."/>
            <person name="Hansen M."/>
            <person name="Howarth C."/>
            <person name="Imamovic A."/>
            <person name="Ireland A."/>
            <person name="Larimer J."/>
            <person name="McCowan C."/>
            <person name="Murphy C."/>
            <person name="Pearson M."/>
            <person name="Poon T.W."/>
            <person name="Priest M."/>
            <person name="Roberts A."/>
            <person name="Saif S."/>
            <person name="Shea T."/>
            <person name="Sisk P."/>
            <person name="Sykes S."/>
            <person name="Wortman J."/>
            <person name="Nusbaum C."/>
            <person name="Birren B."/>
        </authorList>
    </citation>
    <scope>NUCLEOTIDE SEQUENCE [LARGE SCALE GENOMIC DNA]</scope>
    <source>
        <strain evidence="1 2">ACS-120-V-Col10b</strain>
    </source>
</reference>
<proteinExistence type="predicted"/>
<evidence type="ECO:0000313" key="2">
    <source>
        <dbReference type="Proteomes" id="UP000014387"/>
    </source>
</evidence>
<evidence type="ECO:0000313" key="1">
    <source>
        <dbReference type="EMBL" id="EPD31182.1"/>
    </source>
</evidence>
<sequence>MSKSERVPIADRLAQLNETNTVPRETTPTSVQSIATQAMPDLASQVNATRARALTVTAAGKLNAVEHRASVDMPVIEFEDAEILDPNAAEGKHLLVTGDDVDPRELEALAVSISEDAGWLSPGLLRITEGATLSGPWRITKGERAQFNTPARMAQAWIVDVPATRTKPAPDFLMRTDPLARAFPDGMPAGKEFEVLSGLIRIARRLAGAVNAAPSRINIEPDADSAVDMMVFAPRWVDEEDLTALLRPYLPDIVNGLEESKLPPIDSAERVQTREEIAKKINIPEDELVRIAEIAQEADRKATAEGFVVRGYSLIASVGNTSRVHITVTPADFTPPVLRFEQWPQGSAIEYGVRWVMPEVYRDKLMRPSRALRFERNRVKDQIEMIASLIARSTAGYMLDEDQFLISDPE</sequence>
<accession>A0A9W5REY6</accession>
<dbReference type="RefSeq" id="WP_016444293.1">
    <property type="nucleotide sequence ID" value="NZ_KE150266.1"/>
</dbReference>
<comment type="caution">
    <text evidence="1">The sequence shown here is derived from an EMBL/GenBank/DDBJ whole genome shotgun (WGS) entry which is preliminary data.</text>
</comment>
<dbReference type="Proteomes" id="UP000014387">
    <property type="component" value="Unassembled WGS sequence"/>
</dbReference>
<protein>
    <recommendedName>
        <fullName evidence="3">PRTRC system protein E</fullName>
    </recommendedName>
</protein>
<dbReference type="AlphaFoldDB" id="A0A9W5REY6"/>
<name>A0A9W5REY6_9ACTO</name>
<evidence type="ECO:0008006" key="3">
    <source>
        <dbReference type="Google" id="ProtNLM"/>
    </source>
</evidence>
<organism evidence="1 2">
    <name type="scientific">Gleimia europaea ACS-120-V-Col10b</name>
    <dbReference type="NCBI Taxonomy" id="883069"/>
    <lineage>
        <taxon>Bacteria</taxon>
        <taxon>Bacillati</taxon>
        <taxon>Actinomycetota</taxon>
        <taxon>Actinomycetes</taxon>
        <taxon>Actinomycetales</taxon>
        <taxon>Actinomycetaceae</taxon>
        <taxon>Gleimia</taxon>
    </lineage>
</organism>
<keyword evidence="2" id="KW-1185">Reference proteome</keyword>
<dbReference type="EMBL" id="AGWN01000001">
    <property type="protein sequence ID" value="EPD31182.1"/>
    <property type="molecule type" value="Genomic_DNA"/>
</dbReference>
<dbReference type="OrthoDB" id="3268465at2"/>
<gene>
    <name evidence="1" type="ORF">HMPREF9238_00947</name>
</gene>